<evidence type="ECO:0000313" key="1">
    <source>
        <dbReference type="EMBL" id="MBS4190876.1"/>
    </source>
</evidence>
<dbReference type="SUPFAM" id="SSF49764">
    <property type="entry name" value="HSP20-like chaperones"/>
    <property type="match status" value="1"/>
</dbReference>
<dbReference type="Proteomes" id="UP000681027">
    <property type="component" value="Unassembled WGS sequence"/>
</dbReference>
<comment type="caution">
    <text evidence="1">The sequence shown here is derived from an EMBL/GenBank/DDBJ whole genome shotgun (WGS) entry which is preliminary data.</text>
</comment>
<reference evidence="1 2" key="1">
    <citation type="submission" date="2021-05" db="EMBL/GenBank/DDBJ databases">
        <title>Novel Bacillus species.</title>
        <authorList>
            <person name="Liu G."/>
        </authorList>
    </citation>
    <scope>NUCLEOTIDE SEQUENCE [LARGE SCALE GENOMIC DNA]</scope>
    <source>
        <strain evidence="1 2">FJAT-49705</strain>
    </source>
</reference>
<accession>A0ABS5NSR0</accession>
<organism evidence="1 2">
    <name type="scientific">Cytobacillus citreus</name>
    <dbReference type="NCBI Taxonomy" id="2833586"/>
    <lineage>
        <taxon>Bacteria</taxon>
        <taxon>Bacillati</taxon>
        <taxon>Bacillota</taxon>
        <taxon>Bacilli</taxon>
        <taxon>Bacillales</taxon>
        <taxon>Bacillaceae</taxon>
        <taxon>Cytobacillus</taxon>
    </lineage>
</organism>
<sequence length="163" mass="19262">MFPWNLFPFHKDMKDMKNLKAQMKPEEVDKYVKDIMNQVFPQQMQKMQGMMNPQSFMPDFNNDTTETPKDSSLSSSVFETHNHVFIRLAIKEDKWLKDMRIYHTSNQLIIENIPEKDDKHSIILPAIVKKKGATAYYKDGMLEIKIQKNIDMQYSQIDVSEIL</sequence>
<keyword evidence="2" id="KW-1185">Reference proteome</keyword>
<evidence type="ECO:0000313" key="2">
    <source>
        <dbReference type="Proteomes" id="UP000681027"/>
    </source>
</evidence>
<dbReference type="InterPro" id="IPR008978">
    <property type="entry name" value="HSP20-like_chaperone"/>
</dbReference>
<dbReference type="RefSeq" id="WP_213102357.1">
    <property type="nucleotide sequence ID" value="NZ_JAGYPM010000003.1"/>
</dbReference>
<gene>
    <name evidence="1" type="ORF">KHA94_11850</name>
</gene>
<dbReference type="Gene3D" id="2.60.40.790">
    <property type="match status" value="1"/>
</dbReference>
<protein>
    <submittedName>
        <fullName evidence="1">Hsp20/alpha crystallin family protein</fullName>
    </submittedName>
</protein>
<dbReference type="EMBL" id="JAGYPM010000003">
    <property type="protein sequence ID" value="MBS4190876.1"/>
    <property type="molecule type" value="Genomic_DNA"/>
</dbReference>
<dbReference type="CDD" id="cd00298">
    <property type="entry name" value="ACD_sHsps_p23-like"/>
    <property type="match status" value="1"/>
</dbReference>
<name>A0ABS5NSR0_9BACI</name>
<proteinExistence type="predicted"/>